<keyword evidence="2" id="KW-0812">Transmembrane</keyword>
<dbReference type="AlphaFoldDB" id="A0ABD3PYB1"/>
<evidence type="ECO:0000256" key="2">
    <source>
        <dbReference type="SAM" id="Phobius"/>
    </source>
</evidence>
<sequence length="189" mass="19516">MTQAKPEALVVEPPTTAANVYDQTSQTAVSPEATDIEAQKTAPADAPGADSGYDDEAGKSLGIAMFLLLVIGFAIGWIGGNTGLIFIIVPIVIASTITCGCCCASNLNIDPRVKRWATATLICLVLQLILTIIAVIIVMTGATMGDTTGATAGTGIVLLVVTQILYILAAIFAGIFTWGRKCGRSRGNA</sequence>
<proteinExistence type="predicted"/>
<protein>
    <submittedName>
        <fullName evidence="3">Uncharacterized protein</fullName>
    </submittedName>
</protein>
<reference evidence="3 4" key="1">
    <citation type="journal article" date="2020" name="G3 (Bethesda)">
        <title>Improved Reference Genome for Cyclotella cryptica CCMP332, a Model for Cell Wall Morphogenesis, Salinity Adaptation, and Lipid Production in Diatoms (Bacillariophyta).</title>
        <authorList>
            <person name="Roberts W.R."/>
            <person name="Downey K.M."/>
            <person name="Ruck E.C."/>
            <person name="Traller J.C."/>
            <person name="Alverson A.J."/>
        </authorList>
    </citation>
    <scope>NUCLEOTIDE SEQUENCE [LARGE SCALE GENOMIC DNA]</scope>
    <source>
        <strain evidence="3 4">CCMP332</strain>
    </source>
</reference>
<keyword evidence="2" id="KW-1133">Transmembrane helix</keyword>
<feature type="transmembrane region" description="Helical" evidence="2">
    <location>
        <begin position="84"/>
        <end position="107"/>
    </location>
</feature>
<evidence type="ECO:0000256" key="1">
    <source>
        <dbReference type="SAM" id="MobiDB-lite"/>
    </source>
</evidence>
<gene>
    <name evidence="3" type="ORF">HJC23_005636</name>
</gene>
<keyword evidence="2" id="KW-0472">Membrane</keyword>
<dbReference type="Proteomes" id="UP001516023">
    <property type="component" value="Unassembled WGS sequence"/>
</dbReference>
<feature type="transmembrane region" description="Helical" evidence="2">
    <location>
        <begin position="156"/>
        <end position="178"/>
    </location>
</feature>
<feature type="compositionally biased region" description="Polar residues" evidence="1">
    <location>
        <begin position="16"/>
        <end position="29"/>
    </location>
</feature>
<dbReference type="EMBL" id="JABMIG020000094">
    <property type="protein sequence ID" value="KAL3793134.1"/>
    <property type="molecule type" value="Genomic_DNA"/>
</dbReference>
<accession>A0ABD3PYB1</accession>
<comment type="caution">
    <text evidence="3">The sequence shown here is derived from an EMBL/GenBank/DDBJ whole genome shotgun (WGS) entry which is preliminary data.</text>
</comment>
<feature type="region of interest" description="Disordered" evidence="1">
    <location>
        <begin position="1"/>
        <end position="53"/>
    </location>
</feature>
<evidence type="ECO:0000313" key="4">
    <source>
        <dbReference type="Proteomes" id="UP001516023"/>
    </source>
</evidence>
<feature type="transmembrane region" description="Helical" evidence="2">
    <location>
        <begin position="119"/>
        <end position="144"/>
    </location>
</feature>
<organism evidence="3 4">
    <name type="scientific">Cyclotella cryptica</name>
    <dbReference type="NCBI Taxonomy" id="29204"/>
    <lineage>
        <taxon>Eukaryota</taxon>
        <taxon>Sar</taxon>
        <taxon>Stramenopiles</taxon>
        <taxon>Ochrophyta</taxon>
        <taxon>Bacillariophyta</taxon>
        <taxon>Coscinodiscophyceae</taxon>
        <taxon>Thalassiosirophycidae</taxon>
        <taxon>Stephanodiscales</taxon>
        <taxon>Stephanodiscaceae</taxon>
        <taxon>Cyclotella</taxon>
    </lineage>
</organism>
<keyword evidence="4" id="KW-1185">Reference proteome</keyword>
<evidence type="ECO:0000313" key="3">
    <source>
        <dbReference type="EMBL" id="KAL3793134.1"/>
    </source>
</evidence>
<feature type="transmembrane region" description="Helical" evidence="2">
    <location>
        <begin position="61"/>
        <end position="78"/>
    </location>
</feature>
<name>A0ABD3PYB1_9STRA</name>